<organism evidence="1 2">
    <name type="scientific">Rhodopirellula islandica</name>
    <dbReference type="NCBI Taxonomy" id="595434"/>
    <lineage>
        <taxon>Bacteria</taxon>
        <taxon>Pseudomonadati</taxon>
        <taxon>Planctomycetota</taxon>
        <taxon>Planctomycetia</taxon>
        <taxon>Pirellulales</taxon>
        <taxon>Pirellulaceae</taxon>
        <taxon>Rhodopirellula</taxon>
    </lineage>
</organism>
<dbReference type="Proteomes" id="UP000036367">
    <property type="component" value="Unassembled WGS sequence"/>
</dbReference>
<dbReference type="EMBL" id="LECT01000010">
    <property type="protein sequence ID" value="KLU06780.1"/>
    <property type="molecule type" value="Genomic_DNA"/>
</dbReference>
<dbReference type="PATRIC" id="fig|595434.4.peg.1052"/>
<proteinExistence type="predicted"/>
<sequence length="48" mass="5253">MAHANGYILSPLRGWCALGQPVATSWLVLARPVPTGQHDETLLRENLV</sequence>
<comment type="caution">
    <text evidence="1">The sequence shown here is derived from an EMBL/GenBank/DDBJ whole genome shotgun (WGS) entry which is preliminary data.</text>
</comment>
<gene>
    <name evidence="1" type="ORF">RISK_001094</name>
</gene>
<protein>
    <submittedName>
        <fullName evidence="1">Uncharacterized protein</fullName>
    </submittedName>
</protein>
<dbReference type="AlphaFoldDB" id="A0A0J1BJP4"/>
<name>A0A0J1BJP4_RHOIS</name>
<evidence type="ECO:0000313" key="2">
    <source>
        <dbReference type="Proteomes" id="UP000036367"/>
    </source>
</evidence>
<keyword evidence="2" id="KW-1185">Reference proteome</keyword>
<accession>A0A0J1BJP4</accession>
<reference evidence="1" key="1">
    <citation type="submission" date="2015-05" db="EMBL/GenBank/DDBJ databases">
        <title>Permanent draft genome of Rhodopirellula islandicus K833.</title>
        <authorList>
            <person name="Kizina J."/>
            <person name="Richter M."/>
            <person name="Glockner F.O."/>
            <person name="Harder J."/>
        </authorList>
    </citation>
    <scope>NUCLEOTIDE SEQUENCE [LARGE SCALE GENOMIC DNA]</scope>
    <source>
        <strain evidence="1">K833</strain>
    </source>
</reference>
<dbReference type="STRING" id="595434.RISK_001094"/>
<evidence type="ECO:0000313" key="1">
    <source>
        <dbReference type="EMBL" id="KLU06780.1"/>
    </source>
</evidence>